<dbReference type="EMBL" id="QWEI01000006">
    <property type="protein sequence ID" value="RHW35873.1"/>
    <property type="molecule type" value="Genomic_DNA"/>
</dbReference>
<accession>A0A396S5U5</accession>
<organism evidence="1 2">
    <name type="scientific">Ureibacillus yapensis</name>
    <dbReference type="NCBI Taxonomy" id="2304605"/>
    <lineage>
        <taxon>Bacteria</taxon>
        <taxon>Bacillati</taxon>
        <taxon>Bacillota</taxon>
        <taxon>Bacilli</taxon>
        <taxon>Bacillales</taxon>
        <taxon>Caryophanaceae</taxon>
        <taxon>Ureibacillus</taxon>
    </lineage>
</organism>
<protein>
    <submittedName>
        <fullName evidence="1">Uncharacterized protein</fullName>
    </submittedName>
</protein>
<sequence>MKKDDFLDTEATEANIELNERFNDGKEIPHKQEVNSATEANMAIQEEFYGKNKKDDVLPTYLYNNTPAIKINPDNE</sequence>
<dbReference type="RefSeq" id="WP_118876692.1">
    <property type="nucleotide sequence ID" value="NZ_QWEI01000006.1"/>
</dbReference>
<dbReference type="OrthoDB" id="2740196at2"/>
<name>A0A396S5U5_9BACL</name>
<keyword evidence="2" id="KW-1185">Reference proteome</keyword>
<gene>
    <name evidence="1" type="ORF">D1B33_12295</name>
</gene>
<evidence type="ECO:0000313" key="2">
    <source>
        <dbReference type="Proteomes" id="UP000265692"/>
    </source>
</evidence>
<evidence type="ECO:0000313" key="1">
    <source>
        <dbReference type="EMBL" id="RHW35873.1"/>
    </source>
</evidence>
<dbReference type="Proteomes" id="UP000265692">
    <property type="component" value="Unassembled WGS sequence"/>
</dbReference>
<dbReference type="AlphaFoldDB" id="A0A396S5U5"/>
<reference evidence="1 2" key="1">
    <citation type="submission" date="2018-08" db="EMBL/GenBank/DDBJ databases">
        <title>Lysinibacillus sp. YLB-03 draft genome sequence.</title>
        <authorList>
            <person name="Yu L."/>
        </authorList>
    </citation>
    <scope>NUCLEOTIDE SEQUENCE [LARGE SCALE GENOMIC DNA]</scope>
    <source>
        <strain evidence="1 2">YLB-03</strain>
    </source>
</reference>
<proteinExistence type="predicted"/>
<comment type="caution">
    <text evidence="1">The sequence shown here is derived from an EMBL/GenBank/DDBJ whole genome shotgun (WGS) entry which is preliminary data.</text>
</comment>